<feature type="compositionally biased region" description="Polar residues" evidence="1">
    <location>
        <begin position="244"/>
        <end position="261"/>
    </location>
</feature>
<feature type="region of interest" description="Disordered" evidence="1">
    <location>
        <begin position="1"/>
        <end position="197"/>
    </location>
</feature>
<dbReference type="AlphaFoldDB" id="A0A2R6RZA8"/>
<evidence type="ECO:0000256" key="1">
    <source>
        <dbReference type="SAM" id="MobiDB-lite"/>
    </source>
</evidence>
<dbReference type="PANTHER" id="PTHR28031">
    <property type="entry name" value="PROLINE-RICH PROTEIN HUA1"/>
    <property type="match status" value="1"/>
</dbReference>
<feature type="compositionally biased region" description="Polar residues" evidence="1">
    <location>
        <begin position="121"/>
        <end position="153"/>
    </location>
</feature>
<feature type="region of interest" description="Disordered" evidence="1">
    <location>
        <begin position="318"/>
        <end position="389"/>
    </location>
</feature>
<keyword evidence="3" id="KW-1185">Reference proteome</keyword>
<gene>
    <name evidence="2" type="ORF">PHLCEN_2v1701</name>
</gene>
<proteinExistence type="predicted"/>
<dbReference type="PANTHER" id="PTHR28031:SF1">
    <property type="entry name" value="PROLINE-RICH PROTEIN HUA1"/>
    <property type="match status" value="1"/>
</dbReference>
<feature type="compositionally biased region" description="Low complexity" evidence="1">
    <location>
        <begin position="19"/>
        <end position="30"/>
    </location>
</feature>
<feature type="region of interest" description="Disordered" evidence="1">
    <location>
        <begin position="218"/>
        <end position="268"/>
    </location>
</feature>
<feature type="compositionally biased region" description="Polar residues" evidence="1">
    <location>
        <begin position="35"/>
        <end position="57"/>
    </location>
</feature>
<comment type="caution">
    <text evidence="2">The sequence shown here is derived from an EMBL/GenBank/DDBJ whole genome shotgun (WGS) entry which is preliminary data.</text>
</comment>
<dbReference type="EMBL" id="MLYV02000137">
    <property type="protein sequence ID" value="PSS35364.1"/>
    <property type="molecule type" value="Genomic_DNA"/>
</dbReference>
<organism evidence="2 3">
    <name type="scientific">Hermanssonia centrifuga</name>
    <dbReference type="NCBI Taxonomy" id="98765"/>
    <lineage>
        <taxon>Eukaryota</taxon>
        <taxon>Fungi</taxon>
        <taxon>Dikarya</taxon>
        <taxon>Basidiomycota</taxon>
        <taxon>Agaricomycotina</taxon>
        <taxon>Agaricomycetes</taxon>
        <taxon>Polyporales</taxon>
        <taxon>Meruliaceae</taxon>
        <taxon>Hermanssonia</taxon>
    </lineage>
</organism>
<dbReference type="GO" id="GO:0005737">
    <property type="term" value="C:cytoplasm"/>
    <property type="evidence" value="ECO:0007669"/>
    <property type="project" value="TreeGrafter"/>
</dbReference>
<feature type="compositionally biased region" description="Pro residues" evidence="1">
    <location>
        <begin position="73"/>
        <end position="82"/>
    </location>
</feature>
<accession>A0A2R6RZA8</accession>
<sequence length="468" mass="48719">MSLSPGKTAPNPFRDPPVSSNSTGSSSTSTAIRGRQQQTLQTFEPALSASSLTPNADSSSTRPSSTTGTTIYAPPPGPPPPSTTILPVADPIAEELPPAYTPTADVYHGESSVEFGPRRPFTQTAVRPTLANPSRVQGPSRTGRQLANTTGPSWTGYPGNAQRQTAGTPFLHVPPPPQHPSLPQRRDTRSSSAPASAAVSDFARDFYSVGADETGILGGSSSQYDGSPTWPANSRSSAPPPARTNGSPDASNDGRPTQSPVSGHPLLNGGKVLVYPTGYECNKCHNTGYKHYDPLNPCSKCWSKYAKAFTGPLTYAPWSPSASSSSAGKSLQRPLPALSQPPASSGHRHTQSLTDLAAPPPHPSLERASSTIRPQPGHPGSSAHAVPNMLPIAGGSIPMPPYQDRSPLAASGVQYARAPPPGATVVRPGDPRIGGRLCWRCGGSGVTSFLIFDEQTCTICNGLGRTFG</sequence>
<dbReference type="OrthoDB" id="2405700at2759"/>
<feature type="compositionally biased region" description="Low complexity" evidence="1">
    <location>
        <begin position="318"/>
        <end position="345"/>
    </location>
</feature>
<dbReference type="Proteomes" id="UP000186601">
    <property type="component" value="Unassembled WGS sequence"/>
</dbReference>
<dbReference type="STRING" id="98765.A0A2R6RZA8"/>
<dbReference type="InterPro" id="IPR038910">
    <property type="entry name" value="Hua1-like"/>
</dbReference>
<evidence type="ECO:0000313" key="3">
    <source>
        <dbReference type="Proteomes" id="UP000186601"/>
    </source>
</evidence>
<name>A0A2R6RZA8_9APHY</name>
<reference evidence="2 3" key="1">
    <citation type="submission" date="2018-02" db="EMBL/GenBank/DDBJ databases">
        <title>Genome sequence of the basidiomycete white-rot fungus Phlebia centrifuga.</title>
        <authorList>
            <person name="Granchi Z."/>
            <person name="Peng M."/>
            <person name="de Vries R.P."/>
            <person name="Hilden K."/>
            <person name="Makela M.R."/>
            <person name="Grigoriev I."/>
            <person name="Riley R."/>
        </authorList>
    </citation>
    <scope>NUCLEOTIDE SEQUENCE [LARGE SCALE GENOMIC DNA]</scope>
    <source>
        <strain evidence="2 3">FBCC195</strain>
    </source>
</reference>
<protein>
    <submittedName>
        <fullName evidence="2">Uncharacterized protein</fullName>
    </submittedName>
</protein>
<feature type="compositionally biased region" description="Low complexity" evidence="1">
    <location>
        <begin position="58"/>
        <end position="72"/>
    </location>
</feature>
<evidence type="ECO:0000313" key="2">
    <source>
        <dbReference type="EMBL" id="PSS35364.1"/>
    </source>
</evidence>